<dbReference type="InterPro" id="IPR001270">
    <property type="entry name" value="ClpA/B"/>
</dbReference>
<evidence type="ECO:0000256" key="1">
    <source>
        <dbReference type="ARBA" id="ARBA00009417"/>
    </source>
</evidence>
<evidence type="ECO:0000313" key="5">
    <source>
        <dbReference type="EMBL" id="KKL74009.1"/>
    </source>
</evidence>
<sequence length="379" mass="41723">MATPQVQVEEPPGREKIGCRKCGARYHRIDVHIKTAHSMSVDQYHGEYPDASVLSEYAKAALEEKDVESGSRASPGNGEFVFGTARLSVRTAVEDGDEIYIPEHDDGWEPGAQEKEMLEDLALSIEHNGNPLIVGPTGCGKTLLVSQLACAVEQPMRYANLNGEIRSADFLGEKTIDVDPVSGQSTVQWQDGVLPQAMRRGQWLFLDELDSAPPSVMFVLHSVLEPNRRLTLMANEGEVITAHPEFRVVAAANTLGRGDESGLYAGTRILNEAFLDRFDAVIQADYPNEDTEGKILVKRTGIEQDVAMMMVRAGHRIREAAANDEVTCTCSTRRLVAWAHKARLYGDPKRAAAVTIFNKLGRDDRTVVEGIVQRYMGDS</sequence>
<reference evidence="5" key="1">
    <citation type="journal article" date="2015" name="Nature">
        <title>Complex archaea that bridge the gap between prokaryotes and eukaryotes.</title>
        <authorList>
            <person name="Spang A."/>
            <person name="Saw J.H."/>
            <person name="Jorgensen S.L."/>
            <person name="Zaremba-Niedzwiedzka K."/>
            <person name="Martijn J."/>
            <person name="Lind A.E."/>
            <person name="van Eijk R."/>
            <person name="Schleper C."/>
            <person name="Guy L."/>
            <person name="Ettema T.J."/>
        </authorList>
    </citation>
    <scope>NUCLEOTIDE SEQUENCE</scope>
</reference>
<accession>A0A0F9EJ18</accession>
<comment type="caution">
    <text evidence="5">The sequence shown here is derived from an EMBL/GenBank/DDBJ whole genome shotgun (WGS) entry which is preliminary data.</text>
</comment>
<dbReference type="InterPro" id="IPR027417">
    <property type="entry name" value="P-loop_NTPase"/>
</dbReference>
<dbReference type="GO" id="GO:0005524">
    <property type="term" value="F:ATP binding"/>
    <property type="evidence" value="ECO:0007669"/>
    <property type="project" value="UniProtKB-KW"/>
</dbReference>
<evidence type="ECO:0000256" key="2">
    <source>
        <dbReference type="ARBA" id="ARBA00022741"/>
    </source>
</evidence>
<dbReference type="PRINTS" id="PR00300">
    <property type="entry name" value="CLPPROTEASEA"/>
</dbReference>
<dbReference type="InterPro" id="IPR050764">
    <property type="entry name" value="CbbQ/NirQ/NorQ/GpvN"/>
</dbReference>
<dbReference type="PANTHER" id="PTHR42759">
    <property type="entry name" value="MOXR FAMILY PROTEIN"/>
    <property type="match status" value="1"/>
</dbReference>
<dbReference type="InterPro" id="IPR011704">
    <property type="entry name" value="ATPase_dyneun-rel_AAA"/>
</dbReference>
<dbReference type="EMBL" id="LAZR01024789">
    <property type="protein sequence ID" value="KKL74009.1"/>
    <property type="molecule type" value="Genomic_DNA"/>
</dbReference>
<protein>
    <recommendedName>
        <fullName evidence="4">AAA+ ATPase domain-containing protein</fullName>
    </recommendedName>
</protein>
<dbReference type="AlphaFoldDB" id="A0A0F9EJ18"/>
<name>A0A0F9EJ18_9ZZZZ</name>
<gene>
    <name evidence="5" type="ORF">LCGC14_2069190</name>
</gene>
<evidence type="ECO:0000256" key="3">
    <source>
        <dbReference type="ARBA" id="ARBA00022840"/>
    </source>
</evidence>
<evidence type="ECO:0000259" key="4">
    <source>
        <dbReference type="SMART" id="SM00382"/>
    </source>
</evidence>
<dbReference type="Gene3D" id="3.40.50.300">
    <property type="entry name" value="P-loop containing nucleotide triphosphate hydrolases"/>
    <property type="match status" value="1"/>
</dbReference>
<dbReference type="Pfam" id="PF07728">
    <property type="entry name" value="AAA_5"/>
    <property type="match status" value="1"/>
</dbReference>
<comment type="similarity">
    <text evidence="1">Belongs to the CbbQ/NirQ/NorQ/GpvN family.</text>
</comment>
<dbReference type="CDD" id="cd00009">
    <property type="entry name" value="AAA"/>
    <property type="match status" value="1"/>
</dbReference>
<keyword evidence="2" id="KW-0547">Nucleotide-binding</keyword>
<feature type="domain" description="AAA+ ATPase" evidence="4">
    <location>
        <begin position="127"/>
        <end position="288"/>
    </location>
</feature>
<dbReference type="InterPro" id="IPR003593">
    <property type="entry name" value="AAA+_ATPase"/>
</dbReference>
<dbReference type="SUPFAM" id="SSF52540">
    <property type="entry name" value="P-loop containing nucleoside triphosphate hydrolases"/>
    <property type="match status" value="1"/>
</dbReference>
<dbReference type="GO" id="GO:0016887">
    <property type="term" value="F:ATP hydrolysis activity"/>
    <property type="evidence" value="ECO:0007669"/>
    <property type="project" value="InterPro"/>
</dbReference>
<proteinExistence type="inferred from homology"/>
<dbReference type="PANTHER" id="PTHR42759:SF1">
    <property type="entry name" value="MAGNESIUM-CHELATASE SUBUNIT CHLD"/>
    <property type="match status" value="1"/>
</dbReference>
<dbReference type="Pfam" id="PF08406">
    <property type="entry name" value="CbbQ_C"/>
    <property type="match status" value="1"/>
</dbReference>
<dbReference type="SMART" id="SM00382">
    <property type="entry name" value="AAA"/>
    <property type="match status" value="1"/>
</dbReference>
<dbReference type="InterPro" id="IPR013615">
    <property type="entry name" value="CbbQ_C"/>
</dbReference>
<keyword evidence="3" id="KW-0067">ATP-binding</keyword>
<organism evidence="5">
    <name type="scientific">marine sediment metagenome</name>
    <dbReference type="NCBI Taxonomy" id="412755"/>
    <lineage>
        <taxon>unclassified sequences</taxon>
        <taxon>metagenomes</taxon>
        <taxon>ecological metagenomes</taxon>
    </lineage>
</organism>